<dbReference type="RefSeq" id="WP_169884288.1">
    <property type="nucleotide sequence ID" value="NZ_JAAQWG010000015.1"/>
</dbReference>
<evidence type="ECO:0000313" key="1">
    <source>
        <dbReference type="EMBL" id="NMY09172.1"/>
    </source>
</evidence>
<accession>A0A7Y1F994</accession>
<reference evidence="1 2" key="1">
    <citation type="journal article" date="2020" name="Front. Microbiol.">
        <title>Genetic Organization of the aprX-lipA2 Operon Affects the Proteolytic Potential of Pseudomonas Species in Milk.</title>
        <authorList>
            <person name="Maier C."/>
            <person name="Huptas C."/>
            <person name="von Neubeck M."/>
            <person name="Scherer S."/>
            <person name="Wenning M."/>
            <person name="Lucking G."/>
        </authorList>
    </citation>
    <scope>NUCLEOTIDE SEQUENCE [LARGE SCALE GENOMIC DNA]</scope>
    <source>
        <strain evidence="1 2">DSM 16272</strain>
    </source>
</reference>
<dbReference type="Proteomes" id="UP000537729">
    <property type="component" value="Unassembled WGS sequence"/>
</dbReference>
<dbReference type="EMBL" id="JAAQWG010000015">
    <property type="protein sequence ID" value="NMY09172.1"/>
    <property type="molecule type" value="Genomic_DNA"/>
</dbReference>
<comment type="caution">
    <text evidence="1">The sequence shown here is derived from an EMBL/GenBank/DDBJ whole genome shotgun (WGS) entry which is preliminary data.</text>
</comment>
<dbReference type="AlphaFoldDB" id="A0A7Y1F994"/>
<protein>
    <submittedName>
        <fullName evidence="1">Uncharacterized protein</fullName>
    </submittedName>
</protein>
<name>A0A7Y1F994_PSEVE</name>
<sequence length="72" mass="7765">MPIQSDPAIQIADLLTLLWENQLATAAAVDELTLWARSQGATQVYDNVMGALETLDRNANAISDGIMALRGH</sequence>
<proteinExistence type="predicted"/>
<gene>
    <name evidence="1" type="ORF">HBO38_12080</name>
</gene>
<organism evidence="1 2">
    <name type="scientific">Pseudomonas veronii</name>
    <dbReference type="NCBI Taxonomy" id="76761"/>
    <lineage>
        <taxon>Bacteria</taxon>
        <taxon>Pseudomonadati</taxon>
        <taxon>Pseudomonadota</taxon>
        <taxon>Gammaproteobacteria</taxon>
        <taxon>Pseudomonadales</taxon>
        <taxon>Pseudomonadaceae</taxon>
        <taxon>Pseudomonas</taxon>
    </lineage>
</organism>
<evidence type="ECO:0000313" key="2">
    <source>
        <dbReference type="Proteomes" id="UP000537729"/>
    </source>
</evidence>